<feature type="transmembrane region" description="Helical" evidence="1">
    <location>
        <begin position="190"/>
        <end position="211"/>
    </location>
</feature>
<feature type="transmembrane region" description="Helical" evidence="1">
    <location>
        <begin position="12"/>
        <end position="32"/>
    </location>
</feature>
<sequence length="212" mass="23280">MSWWQRETWRQTLACVGLVVGFFTPGEPLLVFLTSWDLYAVVYLVLTWAAIHRGGRTGLTAMARQSRRMSRAAKLFVASPEAFAQSAAVVALVSVLLVMPRADEQHASEPWVLAVCLVAIVSSWLVLQAGFLMTYVALHSEHGGLAFPDEARPGVVEYLYFTVAVGTTFGTTDVEVRKSVLRAQVLKHGVLAFVFNTLVLTVAITFTTNYLG</sequence>
<evidence type="ECO:0000313" key="2">
    <source>
        <dbReference type="EMBL" id="MBD3913735.1"/>
    </source>
</evidence>
<evidence type="ECO:0000256" key="1">
    <source>
        <dbReference type="SAM" id="Phobius"/>
    </source>
</evidence>
<protein>
    <submittedName>
        <fullName evidence="2">DUF1345 domain-containing protein</fullName>
    </submittedName>
</protein>
<reference evidence="2 3" key="1">
    <citation type="submission" date="2020-09" db="EMBL/GenBank/DDBJ databases">
        <title>novel species in genus Nocardioides.</title>
        <authorList>
            <person name="Zhang G."/>
        </authorList>
    </citation>
    <scope>NUCLEOTIDE SEQUENCE [LARGE SCALE GENOMIC DNA]</scope>
    <source>
        <strain evidence="2 3">19197</strain>
    </source>
</reference>
<keyword evidence="1" id="KW-0472">Membrane</keyword>
<keyword evidence="1" id="KW-1133">Transmembrane helix</keyword>
<accession>A0ABR8MDW3</accession>
<keyword evidence="3" id="KW-1185">Reference proteome</keyword>
<comment type="caution">
    <text evidence="2">The sequence shown here is derived from an EMBL/GenBank/DDBJ whole genome shotgun (WGS) entry which is preliminary data.</text>
</comment>
<gene>
    <name evidence="2" type="ORF">IEZ25_03825</name>
</gene>
<feature type="transmembrane region" description="Helical" evidence="1">
    <location>
        <begin position="111"/>
        <end position="138"/>
    </location>
</feature>
<dbReference type="RefSeq" id="WP_191198031.1">
    <property type="nucleotide sequence ID" value="NZ_BAAAPA010000002.1"/>
</dbReference>
<organism evidence="2 3">
    <name type="scientific">Nocardioides hwasunensis</name>
    <dbReference type="NCBI Taxonomy" id="397258"/>
    <lineage>
        <taxon>Bacteria</taxon>
        <taxon>Bacillati</taxon>
        <taxon>Actinomycetota</taxon>
        <taxon>Actinomycetes</taxon>
        <taxon>Propionibacteriales</taxon>
        <taxon>Nocardioidaceae</taxon>
        <taxon>Nocardioides</taxon>
    </lineage>
</organism>
<feature type="transmembrane region" description="Helical" evidence="1">
    <location>
        <begin position="75"/>
        <end position="99"/>
    </location>
</feature>
<evidence type="ECO:0000313" key="3">
    <source>
        <dbReference type="Proteomes" id="UP000649289"/>
    </source>
</evidence>
<dbReference type="InterPro" id="IPR009781">
    <property type="entry name" value="DUF1345"/>
</dbReference>
<feature type="transmembrane region" description="Helical" evidence="1">
    <location>
        <begin position="38"/>
        <end position="55"/>
    </location>
</feature>
<dbReference type="Pfam" id="PF07077">
    <property type="entry name" value="DUF1345"/>
    <property type="match status" value="1"/>
</dbReference>
<dbReference type="Proteomes" id="UP000649289">
    <property type="component" value="Unassembled WGS sequence"/>
</dbReference>
<proteinExistence type="predicted"/>
<dbReference type="EMBL" id="JACXYY010000001">
    <property type="protein sequence ID" value="MBD3913735.1"/>
    <property type="molecule type" value="Genomic_DNA"/>
</dbReference>
<keyword evidence="1" id="KW-0812">Transmembrane</keyword>
<name>A0ABR8MDW3_9ACTN</name>